<sequence length="254" mass="28471">GRNQVGGHHLVQALCYLGSMLSCHRNIFLDLLLPPATMKITLVTIAVAMLLMDVCADIQPQKNFDLKRTGKIVVECDIVSERGNIVVECDTVSERGNIVVECDTVSERGNIVVECDTVSERGNIVVECDTVSERGNIVVECDTVSERGNIVVESSDCKSKLYTYKKTAVAGVFTYFSSRHNRVKDITVIETNYTEYALIFKHKKFNKEYSQVSLYGRTQKLRPELTEKFKKFAKQHGFPEDFILTPTPAAVCEC</sequence>
<dbReference type="GO" id="GO:0036094">
    <property type="term" value="F:small molecule binding"/>
    <property type="evidence" value="ECO:0007669"/>
    <property type="project" value="InterPro"/>
</dbReference>
<protein>
    <recommendedName>
        <fullName evidence="2">Lipocalin/cytosolic fatty-acid binding domain-containing protein</fullName>
    </recommendedName>
</protein>
<dbReference type="SUPFAM" id="SSF50814">
    <property type="entry name" value="Lipocalins"/>
    <property type="match status" value="1"/>
</dbReference>
<evidence type="ECO:0000313" key="3">
    <source>
        <dbReference type="EMBL" id="KAK1800633.1"/>
    </source>
</evidence>
<dbReference type="InterPro" id="IPR012674">
    <property type="entry name" value="Calycin"/>
</dbReference>
<dbReference type="PANTHER" id="PTHR11430:SF63">
    <property type="entry name" value="LOC555483 PROTEIN-RELATED"/>
    <property type="match status" value="1"/>
</dbReference>
<dbReference type="Proteomes" id="UP001239994">
    <property type="component" value="Unassembled WGS sequence"/>
</dbReference>
<evidence type="ECO:0000256" key="1">
    <source>
        <dbReference type="ARBA" id="ARBA00006889"/>
    </source>
</evidence>
<dbReference type="Gene3D" id="2.40.128.20">
    <property type="match status" value="1"/>
</dbReference>
<gene>
    <name evidence="3" type="ORF">P4O66_005840</name>
</gene>
<comment type="caution">
    <text evidence="3">The sequence shown here is derived from an EMBL/GenBank/DDBJ whole genome shotgun (WGS) entry which is preliminary data.</text>
</comment>
<dbReference type="InterPro" id="IPR000566">
    <property type="entry name" value="Lipocln_cytosolic_FA-bd_dom"/>
</dbReference>
<dbReference type="EMBL" id="JAROKS010000010">
    <property type="protein sequence ID" value="KAK1800633.1"/>
    <property type="molecule type" value="Genomic_DNA"/>
</dbReference>
<dbReference type="PANTHER" id="PTHR11430">
    <property type="entry name" value="LIPOCALIN"/>
    <property type="match status" value="1"/>
</dbReference>
<accession>A0AAD8ZM76</accession>
<dbReference type="PRINTS" id="PR01254">
    <property type="entry name" value="PGNDSYNTHASE"/>
</dbReference>
<dbReference type="PRINTS" id="PR00179">
    <property type="entry name" value="LIPOCALIN"/>
</dbReference>
<reference evidence="3" key="1">
    <citation type="submission" date="2023-03" db="EMBL/GenBank/DDBJ databases">
        <title>Electrophorus voltai genome.</title>
        <authorList>
            <person name="Bian C."/>
        </authorList>
    </citation>
    <scope>NUCLEOTIDE SEQUENCE</scope>
    <source>
        <strain evidence="3">CB-2022</strain>
        <tissue evidence="3">Muscle</tissue>
    </source>
</reference>
<dbReference type="Pfam" id="PF00061">
    <property type="entry name" value="Lipocalin"/>
    <property type="match status" value="1"/>
</dbReference>
<comment type="similarity">
    <text evidence="1">Belongs to the calycin superfamily. Lipocalin family.</text>
</comment>
<name>A0AAD8ZM76_9TELE</name>
<proteinExistence type="inferred from homology"/>
<feature type="non-terminal residue" evidence="3">
    <location>
        <position position="1"/>
    </location>
</feature>
<evidence type="ECO:0000313" key="4">
    <source>
        <dbReference type="Proteomes" id="UP001239994"/>
    </source>
</evidence>
<feature type="domain" description="Lipocalin/cytosolic fatty-acid binding" evidence="2">
    <location>
        <begin position="150"/>
        <end position="247"/>
    </location>
</feature>
<evidence type="ECO:0000259" key="2">
    <source>
        <dbReference type="Pfam" id="PF00061"/>
    </source>
</evidence>
<dbReference type="AlphaFoldDB" id="A0AAD8ZM76"/>
<organism evidence="3 4">
    <name type="scientific">Electrophorus voltai</name>
    <dbReference type="NCBI Taxonomy" id="2609070"/>
    <lineage>
        <taxon>Eukaryota</taxon>
        <taxon>Metazoa</taxon>
        <taxon>Chordata</taxon>
        <taxon>Craniata</taxon>
        <taxon>Vertebrata</taxon>
        <taxon>Euteleostomi</taxon>
        <taxon>Actinopterygii</taxon>
        <taxon>Neopterygii</taxon>
        <taxon>Teleostei</taxon>
        <taxon>Ostariophysi</taxon>
        <taxon>Gymnotiformes</taxon>
        <taxon>Gymnotoidei</taxon>
        <taxon>Gymnotidae</taxon>
        <taxon>Electrophorus</taxon>
    </lineage>
</organism>
<dbReference type="InterPro" id="IPR002345">
    <property type="entry name" value="Lipocalin"/>
</dbReference>
<keyword evidence="4" id="KW-1185">Reference proteome</keyword>